<keyword evidence="3" id="KW-1185">Reference proteome</keyword>
<gene>
    <name evidence="2" type="ORF">ANE_LOCUS5947</name>
</gene>
<organism evidence="2 3">
    <name type="scientific">Arabis nemorensis</name>
    <dbReference type="NCBI Taxonomy" id="586526"/>
    <lineage>
        <taxon>Eukaryota</taxon>
        <taxon>Viridiplantae</taxon>
        <taxon>Streptophyta</taxon>
        <taxon>Embryophyta</taxon>
        <taxon>Tracheophyta</taxon>
        <taxon>Spermatophyta</taxon>
        <taxon>Magnoliopsida</taxon>
        <taxon>eudicotyledons</taxon>
        <taxon>Gunneridae</taxon>
        <taxon>Pentapetalae</taxon>
        <taxon>rosids</taxon>
        <taxon>malvids</taxon>
        <taxon>Brassicales</taxon>
        <taxon>Brassicaceae</taxon>
        <taxon>Arabideae</taxon>
        <taxon>Arabis</taxon>
    </lineage>
</organism>
<dbReference type="Proteomes" id="UP000489600">
    <property type="component" value="Unassembled WGS sequence"/>
</dbReference>
<name>A0A565B1G3_9BRAS</name>
<comment type="caution">
    <text evidence="2">The sequence shown here is derived from an EMBL/GenBank/DDBJ whole genome shotgun (WGS) entry which is preliminary data.</text>
</comment>
<proteinExistence type="predicted"/>
<evidence type="ECO:0000313" key="3">
    <source>
        <dbReference type="Proteomes" id="UP000489600"/>
    </source>
</evidence>
<sequence length="101" mass="11796">MIEEQQRLEEANHQSNREVAERIIDTARQESDYKPKPTVCRFTKITSNCQVNQNEKEAKERAKRRGPSRGGGEINRPPEREIGTTFIFVGRVLWKESHFLL</sequence>
<protein>
    <submittedName>
        <fullName evidence="2">Uncharacterized protein</fullName>
    </submittedName>
</protein>
<dbReference type="AlphaFoldDB" id="A0A565B1G3"/>
<evidence type="ECO:0000313" key="2">
    <source>
        <dbReference type="EMBL" id="VVA95502.1"/>
    </source>
</evidence>
<reference evidence="2" key="1">
    <citation type="submission" date="2019-07" db="EMBL/GenBank/DDBJ databases">
        <authorList>
            <person name="Dittberner H."/>
        </authorList>
    </citation>
    <scope>NUCLEOTIDE SEQUENCE [LARGE SCALE GENOMIC DNA]</scope>
</reference>
<evidence type="ECO:0000256" key="1">
    <source>
        <dbReference type="SAM" id="MobiDB-lite"/>
    </source>
</evidence>
<dbReference type="EMBL" id="CABITT030000002">
    <property type="protein sequence ID" value="VVA95502.1"/>
    <property type="molecule type" value="Genomic_DNA"/>
</dbReference>
<accession>A0A565B1G3</accession>
<feature type="region of interest" description="Disordered" evidence="1">
    <location>
        <begin position="51"/>
        <end position="81"/>
    </location>
</feature>